<dbReference type="Proteomes" id="UP001141806">
    <property type="component" value="Unassembled WGS sequence"/>
</dbReference>
<dbReference type="InterPro" id="IPR057352">
    <property type="entry name" value="TPR_TmcB/C"/>
</dbReference>
<dbReference type="AlphaFoldDB" id="A0A9Q0H2T8"/>
<protein>
    <recommendedName>
        <fullName evidence="2">TmcB/TmcC TPR repeats domain-containing protein</fullName>
    </recommendedName>
</protein>
<dbReference type="PANTHER" id="PTHR26312:SF123">
    <property type="entry name" value="TETRATRICOPEPTIDE REPEAT (TPR)-LIKE SUPERFAMILY PROTEIN"/>
    <property type="match status" value="1"/>
</dbReference>
<feature type="region of interest" description="Disordered" evidence="1">
    <location>
        <begin position="18"/>
        <end position="45"/>
    </location>
</feature>
<dbReference type="EMBL" id="JAMYWD010000010">
    <property type="protein sequence ID" value="KAJ4958822.1"/>
    <property type="molecule type" value="Genomic_DNA"/>
</dbReference>
<gene>
    <name evidence="3" type="ORF">NE237_025933</name>
</gene>
<sequence length="262" mass="28159">MKAVLLKTVSLPIQSSMIPGSSKRSFSCPGHDSVTSALSSGKNKKLSPSLSLPSLHFQIKDKASRSFRRAKSEADVACSLKNDSDRFSKLPSAGYRSFPAMIPEEKEEKLEFFSGGAGKGNKIGGGNGSSGDGGGFATGGSADQNKIAAYYQKMLKANPGDPLLLRNYGQLLHQVEKDAVGAEEYYRRAILASSQGDGEVLSLYGNLIWESYRDETRANSYFQQAVKASPNDCSVMGSYAHFLWDAEEDEEIGAASALVEAF</sequence>
<evidence type="ECO:0000256" key="1">
    <source>
        <dbReference type="SAM" id="MobiDB-lite"/>
    </source>
</evidence>
<dbReference type="SUPFAM" id="SSF81901">
    <property type="entry name" value="HCP-like"/>
    <property type="match status" value="1"/>
</dbReference>
<dbReference type="PANTHER" id="PTHR26312">
    <property type="entry name" value="TETRATRICOPEPTIDE REPEAT PROTEIN 5"/>
    <property type="match status" value="1"/>
</dbReference>
<proteinExistence type="predicted"/>
<keyword evidence="4" id="KW-1185">Reference proteome</keyword>
<dbReference type="InterPro" id="IPR011990">
    <property type="entry name" value="TPR-like_helical_dom_sf"/>
</dbReference>
<accession>A0A9Q0H2T8</accession>
<feature type="domain" description="TmcB/TmcC TPR repeats" evidence="2">
    <location>
        <begin position="144"/>
        <end position="193"/>
    </location>
</feature>
<dbReference type="OrthoDB" id="439046at2759"/>
<reference evidence="3" key="1">
    <citation type="journal article" date="2023" name="Plant J.">
        <title>The genome of the king protea, Protea cynaroides.</title>
        <authorList>
            <person name="Chang J."/>
            <person name="Duong T.A."/>
            <person name="Schoeman C."/>
            <person name="Ma X."/>
            <person name="Roodt D."/>
            <person name="Barker N."/>
            <person name="Li Z."/>
            <person name="Van de Peer Y."/>
            <person name="Mizrachi E."/>
        </authorList>
    </citation>
    <scope>NUCLEOTIDE SEQUENCE</scope>
    <source>
        <tissue evidence="3">Young leaves</tissue>
    </source>
</reference>
<evidence type="ECO:0000259" key="2">
    <source>
        <dbReference type="Pfam" id="PF25474"/>
    </source>
</evidence>
<dbReference type="Pfam" id="PF25474">
    <property type="entry name" value="TPR_TmcB"/>
    <property type="match status" value="1"/>
</dbReference>
<evidence type="ECO:0000313" key="4">
    <source>
        <dbReference type="Proteomes" id="UP001141806"/>
    </source>
</evidence>
<comment type="caution">
    <text evidence="3">The sequence shown here is derived from an EMBL/GenBank/DDBJ whole genome shotgun (WGS) entry which is preliminary data.</text>
</comment>
<name>A0A9Q0H2T8_9MAGN</name>
<dbReference type="Gene3D" id="1.25.40.10">
    <property type="entry name" value="Tetratricopeptide repeat domain"/>
    <property type="match status" value="1"/>
</dbReference>
<evidence type="ECO:0000313" key="3">
    <source>
        <dbReference type="EMBL" id="KAJ4958822.1"/>
    </source>
</evidence>
<organism evidence="3 4">
    <name type="scientific">Protea cynaroides</name>
    <dbReference type="NCBI Taxonomy" id="273540"/>
    <lineage>
        <taxon>Eukaryota</taxon>
        <taxon>Viridiplantae</taxon>
        <taxon>Streptophyta</taxon>
        <taxon>Embryophyta</taxon>
        <taxon>Tracheophyta</taxon>
        <taxon>Spermatophyta</taxon>
        <taxon>Magnoliopsida</taxon>
        <taxon>Proteales</taxon>
        <taxon>Proteaceae</taxon>
        <taxon>Protea</taxon>
    </lineage>
</organism>